<feature type="region of interest" description="Disordered" evidence="8">
    <location>
        <begin position="983"/>
        <end position="1076"/>
    </location>
</feature>
<gene>
    <name evidence="12" type="primary">LOC106170987</name>
</gene>
<feature type="region of interest" description="Disordered" evidence="8">
    <location>
        <begin position="836"/>
        <end position="969"/>
    </location>
</feature>
<feature type="compositionally biased region" description="Basic and acidic residues" evidence="8">
    <location>
        <begin position="694"/>
        <end position="717"/>
    </location>
</feature>
<reference evidence="12" key="1">
    <citation type="submission" date="2025-08" db="UniProtKB">
        <authorList>
            <consortium name="RefSeq"/>
        </authorList>
    </citation>
    <scope>IDENTIFICATION</scope>
    <source>
        <tissue evidence="12">Gonads</tissue>
    </source>
</reference>
<dbReference type="Pfam" id="PF00102">
    <property type="entry name" value="Y_phosphatase"/>
    <property type="match status" value="1"/>
</dbReference>
<dbReference type="FunFam" id="3.90.190.10:FF:000045">
    <property type="entry name" value="Tyrosine-protein phosphatase non-receptor type 12"/>
    <property type="match status" value="1"/>
</dbReference>
<dbReference type="PANTHER" id="PTHR45983">
    <property type="entry name" value="TYROSINE PHOSPHATSE N18, PUTATIVE-RELATED"/>
    <property type="match status" value="1"/>
</dbReference>
<feature type="compositionally biased region" description="Basic and acidic residues" evidence="8">
    <location>
        <begin position="1030"/>
        <end position="1047"/>
    </location>
</feature>
<feature type="compositionally biased region" description="Polar residues" evidence="8">
    <location>
        <begin position="528"/>
        <end position="545"/>
    </location>
</feature>
<accession>A0A1S3J872</accession>
<dbReference type="STRING" id="7574.A0A1S3J872"/>
<dbReference type="InParanoid" id="A0A1S3J872"/>
<comment type="subcellular location">
    <subcellularLocation>
        <location evidence="1">Cytoplasm</location>
    </subcellularLocation>
</comment>
<dbReference type="RefSeq" id="XP_013406513.1">
    <property type="nucleotide sequence ID" value="XM_013551059.1"/>
</dbReference>
<evidence type="ECO:0000256" key="8">
    <source>
        <dbReference type="SAM" id="MobiDB-lite"/>
    </source>
</evidence>
<dbReference type="InterPro" id="IPR000242">
    <property type="entry name" value="PTP_cat"/>
</dbReference>
<evidence type="ECO:0000256" key="6">
    <source>
        <dbReference type="ARBA" id="ARBA00022912"/>
    </source>
</evidence>
<dbReference type="OrthoDB" id="10253954at2759"/>
<dbReference type="SUPFAM" id="SSF52799">
    <property type="entry name" value="(Phosphotyrosine protein) phosphatases II"/>
    <property type="match status" value="1"/>
</dbReference>
<feature type="compositionally biased region" description="Polar residues" evidence="8">
    <location>
        <begin position="898"/>
        <end position="907"/>
    </location>
</feature>
<evidence type="ECO:0000256" key="5">
    <source>
        <dbReference type="ARBA" id="ARBA00022801"/>
    </source>
</evidence>
<dbReference type="PROSITE" id="PS50056">
    <property type="entry name" value="TYR_PHOSPHATASE_2"/>
    <property type="match status" value="1"/>
</dbReference>
<dbReference type="EC" id="3.1.3.48" evidence="2"/>
<evidence type="ECO:0000256" key="3">
    <source>
        <dbReference type="ARBA" id="ARBA00022490"/>
    </source>
</evidence>
<feature type="region of interest" description="Disordered" evidence="8">
    <location>
        <begin position="527"/>
        <end position="555"/>
    </location>
</feature>
<dbReference type="AlphaFoldDB" id="A0A1S3J872"/>
<dbReference type="GeneID" id="106170987"/>
<dbReference type="PRINTS" id="PR00700">
    <property type="entry name" value="PRTYPHPHTASE"/>
</dbReference>
<feature type="domain" description="Tyrosine-protein phosphatase" evidence="9">
    <location>
        <begin position="28"/>
        <end position="291"/>
    </location>
</feature>
<evidence type="ECO:0000256" key="1">
    <source>
        <dbReference type="ARBA" id="ARBA00004496"/>
    </source>
</evidence>
<dbReference type="PROSITE" id="PS00383">
    <property type="entry name" value="TYR_PHOSPHATASE_1"/>
    <property type="match status" value="1"/>
</dbReference>
<feature type="compositionally biased region" description="Polar residues" evidence="8">
    <location>
        <begin position="936"/>
        <end position="951"/>
    </location>
</feature>
<dbReference type="InterPro" id="IPR000387">
    <property type="entry name" value="Tyr_Pase_dom"/>
</dbReference>
<feature type="compositionally biased region" description="Basic and acidic residues" evidence="8">
    <location>
        <begin position="655"/>
        <end position="667"/>
    </location>
</feature>
<protein>
    <recommendedName>
        <fullName evidence="2">protein-tyrosine-phosphatase</fullName>
        <ecNumber evidence="2">3.1.3.48</ecNumber>
    </recommendedName>
</protein>
<evidence type="ECO:0000313" key="11">
    <source>
        <dbReference type="Proteomes" id="UP000085678"/>
    </source>
</evidence>
<dbReference type="GO" id="GO:0005737">
    <property type="term" value="C:cytoplasm"/>
    <property type="evidence" value="ECO:0007669"/>
    <property type="project" value="UniProtKB-SubCell"/>
</dbReference>
<feature type="compositionally biased region" description="Polar residues" evidence="8">
    <location>
        <begin position="920"/>
        <end position="929"/>
    </location>
</feature>
<feature type="region of interest" description="Disordered" evidence="8">
    <location>
        <begin position="620"/>
        <end position="717"/>
    </location>
</feature>
<feature type="compositionally biased region" description="Basic and acidic residues" evidence="8">
    <location>
        <begin position="1137"/>
        <end position="1162"/>
    </location>
</feature>
<evidence type="ECO:0000256" key="4">
    <source>
        <dbReference type="ARBA" id="ARBA00022553"/>
    </source>
</evidence>
<dbReference type="InterPro" id="IPR003595">
    <property type="entry name" value="Tyr_Pase_cat"/>
</dbReference>
<keyword evidence="11" id="KW-1185">Reference proteome</keyword>
<dbReference type="SMART" id="SM00404">
    <property type="entry name" value="PTPc_motif"/>
    <property type="match status" value="1"/>
</dbReference>
<dbReference type="PANTHER" id="PTHR45983:SF2">
    <property type="entry name" value="PROTEIN-TYROSINE-PHOSPHATASE"/>
    <property type="match status" value="1"/>
</dbReference>
<dbReference type="Proteomes" id="UP000085678">
    <property type="component" value="Unplaced"/>
</dbReference>
<feature type="compositionally biased region" description="Basic and acidic residues" evidence="8">
    <location>
        <begin position="1231"/>
        <end position="1241"/>
    </location>
</feature>
<evidence type="ECO:0000256" key="7">
    <source>
        <dbReference type="ARBA" id="ARBA00034734"/>
    </source>
</evidence>
<evidence type="ECO:0000259" key="10">
    <source>
        <dbReference type="PROSITE" id="PS50056"/>
    </source>
</evidence>
<keyword evidence="5" id="KW-0378">Hydrolase</keyword>
<dbReference type="InterPro" id="IPR047170">
    <property type="entry name" value="PTN12/18/22"/>
</dbReference>
<proteinExistence type="inferred from homology"/>
<dbReference type="GO" id="GO:0004726">
    <property type="term" value="F:non-membrane spanning protein tyrosine phosphatase activity"/>
    <property type="evidence" value="ECO:0007669"/>
    <property type="project" value="InterPro"/>
</dbReference>
<dbReference type="KEGG" id="lak:106170987"/>
<keyword evidence="6" id="KW-0904">Protein phosphatase</keyword>
<dbReference type="SMART" id="SM00194">
    <property type="entry name" value="PTPc"/>
    <property type="match status" value="1"/>
</dbReference>
<evidence type="ECO:0000256" key="2">
    <source>
        <dbReference type="ARBA" id="ARBA00013064"/>
    </source>
</evidence>
<dbReference type="GO" id="GO:0005634">
    <property type="term" value="C:nucleus"/>
    <property type="evidence" value="ECO:0007669"/>
    <property type="project" value="TreeGrafter"/>
</dbReference>
<sequence>MSIREILEDFVRHTDSLDEKDDDGRDGFERDFAELKQRSLEYKNTYSSSAGQKLYNGVKNRYKDILPFEYTRVPLQPLPGLTGSDYINANYVKGVSGHNTYIAAQAPLPTSVIDFWRMIWENEVKVVLMACNLREAGKTKCEKYWPELDREVQFGDLLITLTKEDHQSPDYTLRELEVRKANICKVVYQLHYTAWPDHGVPDHYDYILDLVAEAREKQQQETLPIVVHCSAGCGRTGTIIAIDYCWSLLKKGKLTKDFNLFNVIDEMRRQRPSAVQTPDQYWFVFMAVRELFERHLRIIERHSYENVQVGEGSTYEKEDSYDPYENVDVFESTASINQEDDYAIPEPAHGVVQAAASPFKGPSKPPQAAPARIHPAEIAIEKTVAKLASKQADFLVPDSSGHVPRHPPEKGLGPSREERREEYVNVDIPKSTMAETGKPLLKTVVKRDPLPVQGQTEVQKRDEYVNVDLPKRTSIKEMDPMPAAKATVARKPSNESRNLQVADGVDQSSSYTIQGGTHVNAKVKSFEKTQSSVDASSTRKSSADTMQKGHQAVQDSSLLKGQNVTVIAVKGENQEGRIFDRKDPVSPVMPYAIGNVHLKENAHYEAVWPVQKEQNLPTQEAAHIQISSKEDDARSQSVSELRQKLGSDLVLGSEQGKKSSTSEDHHKLNPLQKLKNKISGEGNLKSADHKKKKSFDEDKDHSGKDQHSKPHHEEKGGPLEHLKSAFQLGCGSCVSVDPAYAAVMQSQNAPLEKPPPHGVTPASDGFMKELKAAQGGLRTAEPENRASTNVNQQQHGVINKTHPIPLPSGVRKSQPMAQPQAVPYAVSNVQLRNSTHETVTGSHASSSDDIQPYASSSEFGLKGKTVQRGHNSDFEDEAAAPYSVTSEMGLFGRKKQENSFPSKSSATPPVAHEYADPFLDSQSTVSESSGEYAEPYSTTRELFGKRSSQNDARPPALIPKIEETKEPNSLEYSYSFEHCKQMPLSSPKGFFDNSSVGGPNPKAPPRKKRSSQDGSPQGEGQTYEPVLLKSSERDVNPPGSRENRPTEVKQPFQRPRAVSEDDDKPPPIPTKSEGAFLDVSQVKSYKRRSWDDKIWAEKYSCPPPVPIKTPEAYMLPRTRGQHYDGVMRYPPMTRSRSSTDNKYHSLERNFFSKKDVSEKPEESGPESGGKPKTTNVLEKLMSKVPMKSNKGREPSLPSAGVSTPAVFIPFKTDSDEALFCPPSHHPFFKKVEFPHRNERKPQGPRPMVGAWKLP</sequence>
<dbReference type="PROSITE" id="PS50055">
    <property type="entry name" value="TYR_PHOSPHATASE_PTP"/>
    <property type="match status" value="1"/>
</dbReference>
<feature type="domain" description="Tyrosine specific protein phosphatases" evidence="10">
    <location>
        <begin position="205"/>
        <end position="282"/>
    </location>
</feature>
<dbReference type="Gene3D" id="3.90.190.10">
    <property type="entry name" value="Protein tyrosine phosphatase superfamily"/>
    <property type="match status" value="1"/>
</dbReference>
<keyword evidence="4" id="KW-0597">Phosphoprotein</keyword>
<feature type="region of interest" description="Disordered" evidence="8">
    <location>
        <begin position="1231"/>
        <end position="1254"/>
    </location>
</feature>
<dbReference type="InterPro" id="IPR029021">
    <property type="entry name" value="Prot-tyrosine_phosphatase-like"/>
</dbReference>
<comment type="similarity">
    <text evidence="7">Belongs to the protein-tyrosine phosphatase family. Non-receptor class 4 subfamily.</text>
</comment>
<evidence type="ECO:0000313" key="12">
    <source>
        <dbReference type="RefSeq" id="XP_013406513.1"/>
    </source>
</evidence>
<name>A0A1S3J872_LINAN</name>
<organism evidence="11 12">
    <name type="scientific">Lingula anatina</name>
    <name type="common">Brachiopod</name>
    <name type="synonym">Lingula unguis</name>
    <dbReference type="NCBI Taxonomy" id="7574"/>
    <lineage>
        <taxon>Eukaryota</taxon>
        <taxon>Metazoa</taxon>
        <taxon>Spiralia</taxon>
        <taxon>Lophotrochozoa</taxon>
        <taxon>Brachiopoda</taxon>
        <taxon>Linguliformea</taxon>
        <taxon>Lingulata</taxon>
        <taxon>Lingulida</taxon>
        <taxon>Linguloidea</taxon>
        <taxon>Lingulidae</taxon>
        <taxon>Lingula</taxon>
    </lineage>
</organism>
<feature type="region of interest" description="Disordered" evidence="8">
    <location>
        <begin position="396"/>
        <end position="420"/>
    </location>
</feature>
<feature type="region of interest" description="Disordered" evidence="8">
    <location>
        <begin position="1122"/>
        <end position="1177"/>
    </location>
</feature>
<keyword evidence="3" id="KW-0963">Cytoplasm</keyword>
<dbReference type="InterPro" id="IPR016130">
    <property type="entry name" value="Tyr_Pase_AS"/>
</dbReference>
<feature type="compositionally biased region" description="Polar residues" evidence="8">
    <location>
        <begin position="836"/>
        <end position="858"/>
    </location>
</feature>
<evidence type="ECO:0000259" key="9">
    <source>
        <dbReference type="PROSITE" id="PS50055"/>
    </source>
</evidence>